<evidence type="ECO:0000256" key="3">
    <source>
        <dbReference type="SAM" id="SignalP"/>
    </source>
</evidence>
<accession>A0ABQ9GE93</accession>
<dbReference type="Gene3D" id="2.60.120.290">
    <property type="entry name" value="Spermadhesin, CUB domain"/>
    <property type="match status" value="1"/>
</dbReference>
<evidence type="ECO:0000313" key="5">
    <source>
        <dbReference type="EMBL" id="KAJ8869846.1"/>
    </source>
</evidence>
<feature type="chain" id="PRO_5047442682" description="CUB domain-containing protein" evidence="3">
    <location>
        <begin position="22"/>
        <end position="416"/>
    </location>
</feature>
<dbReference type="EMBL" id="JARBHB010000013">
    <property type="protein sequence ID" value="KAJ8869846.1"/>
    <property type="molecule type" value="Genomic_DNA"/>
</dbReference>
<name>A0ABQ9GE93_9NEOP</name>
<reference evidence="5 6" key="1">
    <citation type="submission" date="2023-02" db="EMBL/GenBank/DDBJ databases">
        <title>LHISI_Scaffold_Assembly.</title>
        <authorList>
            <person name="Stuart O.P."/>
            <person name="Cleave R."/>
            <person name="Magrath M.J.L."/>
            <person name="Mikheyev A.S."/>
        </authorList>
    </citation>
    <scope>NUCLEOTIDE SEQUENCE [LARGE SCALE GENOMIC DNA]</scope>
    <source>
        <strain evidence="5">Daus_M_001</strain>
        <tissue evidence="5">Leg muscle</tissue>
    </source>
</reference>
<comment type="caution">
    <text evidence="5">The sequence shown here is derived from an EMBL/GenBank/DDBJ whole genome shotgun (WGS) entry which is preliminary data.</text>
</comment>
<keyword evidence="6" id="KW-1185">Reference proteome</keyword>
<gene>
    <name evidence="5" type="ORF">PR048_028855</name>
</gene>
<dbReference type="PROSITE" id="PS01180">
    <property type="entry name" value="CUB"/>
    <property type="match status" value="1"/>
</dbReference>
<dbReference type="Proteomes" id="UP001159363">
    <property type="component" value="Chromosome 12"/>
</dbReference>
<proteinExistence type="predicted"/>
<sequence>MRYLLFFLVCNIAICLIVSSGVENLSDEEATLNAPSPREPARSGDGVLDEHDSVALIAPALLGSHSNTVVTPEGAATSTSLVLLSLWRRVTAVAALSRYYNTACSGSSRNSQATEGVCLGRLECQREGGTNIGSCGILGICCAGTPKLDFENFHLAQPTESSSNGLQWYGCNKDRFTVTSPYSNNLGFKYLCGQNHGQHVFIPANSTTAMNYLILSMHVGSEKSRVSWRIKVTQLECEFRTQELWSLPSSVLSALHKQLQNLRADSRNDLDLLGGCTPPPGCLQYYTHPTGTFESFNYDGASGTYLPELNYAICFKRYPDTCQISYSFEDFKLSADGSNSNHTNAYCDYGNTINDYLYIPSVSGTDQGAKFCGNQTTLMQVSKSPGPLQVQFHSDVWRFSTFQQYGFKIHYTTQTC</sequence>
<evidence type="ECO:0000256" key="2">
    <source>
        <dbReference type="PROSITE-ProRule" id="PRU00059"/>
    </source>
</evidence>
<comment type="caution">
    <text evidence="2">Lacks conserved residue(s) required for the propagation of feature annotation.</text>
</comment>
<dbReference type="SUPFAM" id="SSF49854">
    <property type="entry name" value="Spermadhesin, CUB domain"/>
    <property type="match status" value="1"/>
</dbReference>
<dbReference type="PANTHER" id="PTHR33236">
    <property type="entry name" value="INTRAFLAGELLAR TRANSPORT PROTEIN 122 FAMILY PROTEIN-RELATED"/>
    <property type="match status" value="1"/>
</dbReference>
<dbReference type="PANTHER" id="PTHR33236:SF12">
    <property type="entry name" value="CUB DOMAIN-CONTAINING PROTEIN-RELATED"/>
    <property type="match status" value="1"/>
</dbReference>
<protein>
    <recommendedName>
        <fullName evidence="4">CUB domain-containing protein</fullName>
    </recommendedName>
</protein>
<keyword evidence="3" id="KW-0732">Signal</keyword>
<evidence type="ECO:0000259" key="4">
    <source>
        <dbReference type="PROSITE" id="PS01180"/>
    </source>
</evidence>
<evidence type="ECO:0000313" key="6">
    <source>
        <dbReference type="Proteomes" id="UP001159363"/>
    </source>
</evidence>
<dbReference type="InterPro" id="IPR058698">
    <property type="entry name" value="CUB_metazoa"/>
</dbReference>
<evidence type="ECO:0000256" key="1">
    <source>
        <dbReference type="ARBA" id="ARBA00023157"/>
    </source>
</evidence>
<feature type="domain" description="CUB" evidence="4">
    <location>
        <begin position="282"/>
        <end position="414"/>
    </location>
</feature>
<dbReference type="Pfam" id="PF26080">
    <property type="entry name" value="CUB_animal"/>
    <property type="match status" value="1"/>
</dbReference>
<keyword evidence="1" id="KW-1015">Disulfide bond</keyword>
<dbReference type="InterPro" id="IPR000859">
    <property type="entry name" value="CUB_dom"/>
</dbReference>
<feature type="signal peptide" evidence="3">
    <location>
        <begin position="1"/>
        <end position="21"/>
    </location>
</feature>
<organism evidence="5 6">
    <name type="scientific">Dryococelus australis</name>
    <dbReference type="NCBI Taxonomy" id="614101"/>
    <lineage>
        <taxon>Eukaryota</taxon>
        <taxon>Metazoa</taxon>
        <taxon>Ecdysozoa</taxon>
        <taxon>Arthropoda</taxon>
        <taxon>Hexapoda</taxon>
        <taxon>Insecta</taxon>
        <taxon>Pterygota</taxon>
        <taxon>Neoptera</taxon>
        <taxon>Polyneoptera</taxon>
        <taxon>Phasmatodea</taxon>
        <taxon>Verophasmatodea</taxon>
        <taxon>Anareolatae</taxon>
        <taxon>Phasmatidae</taxon>
        <taxon>Eurycanthinae</taxon>
        <taxon>Dryococelus</taxon>
    </lineage>
</organism>
<dbReference type="InterPro" id="IPR035914">
    <property type="entry name" value="Sperma_CUB_dom_sf"/>
</dbReference>